<accession>A0A6L3X2M5</accession>
<evidence type="ECO:0000256" key="3">
    <source>
        <dbReference type="ARBA" id="ARBA00023067"/>
    </source>
</evidence>
<dbReference type="GO" id="GO:0005737">
    <property type="term" value="C:cytoplasm"/>
    <property type="evidence" value="ECO:0007669"/>
    <property type="project" value="TreeGrafter"/>
</dbReference>
<evidence type="ECO:0000313" key="7">
    <source>
        <dbReference type="Proteomes" id="UP000476281"/>
    </source>
</evidence>
<name>A0A6L3X2M5_9ENTR</name>
<dbReference type="InterPro" id="IPR042501">
    <property type="entry name" value="MukB_hinge_sf"/>
</dbReference>
<reference evidence="6 7" key="1">
    <citation type="submission" date="2019-09" db="EMBL/GenBank/DDBJ databases">
        <title>Reversal of blaTEM antimicrobial resistance by CRISPR-Cas9 in clinical E. coli and other Enterobacteriaceae strains.</title>
        <authorList>
            <person name="Tagliaferri T."/>
            <person name="Guimaraes N."/>
            <person name="Pereira M."/>
            <person name="Felicori L."/>
            <person name="Horz H.-P."/>
            <person name="Santos S."/>
            <person name="Mendes T."/>
        </authorList>
    </citation>
    <scope>NUCLEOTIDE SEQUENCE [LARGE SCALE GENOMIC DNA]</scope>
    <source>
        <strain evidence="6 7">E2_blaTEM_MG</strain>
    </source>
</reference>
<evidence type="ECO:0000256" key="1">
    <source>
        <dbReference type="ARBA" id="ARBA00022490"/>
    </source>
</evidence>
<dbReference type="Gene3D" id="1.20.58.850">
    <property type="match status" value="1"/>
</dbReference>
<feature type="domain" description="MukB hinge" evidence="5">
    <location>
        <begin position="1"/>
        <end position="112"/>
    </location>
</feature>
<dbReference type="InterPro" id="IPR050308">
    <property type="entry name" value="MukB/SMC"/>
</dbReference>
<dbReference type="PANTHER" id="PTHR42963:SF1">
    <property type="entry name" value="DUF4476 DOMAIN-CONTAINING PROTEIN"/>
    <property type="match status" value="1"/>
</dbReference>
<dbReference type="AlphaFoldDB" id="A0A6L3X2M5"/>
<dbReference type="Gene3D" id="3.30.70.3500">
    <property type="entry name" value="MukB, hinge domain"/>
    <property type="match status" value="1"/>
</dbReference>
<comment type="caution">
    <text evidence="6">The sequence shown here is derived from an EMBL/GenBank/DDBJ whole genome shotgun (WGS) entry which is preliminary data.</text>
</comment>
<dbReference type="PANTHER" id="PTHR42963">
    <property type="entry name" value="CHROMOSOME PARTITION PROTEIN MUKB"/>
    <property type="match status" value="1"/>
</dbReference>
<evidence type="ECO:0000256" key="2">
    <source>
        <dbReference type="ARBA" id="ARBA00022829"/>
    </source>
</evidence>
<evidence type="ECO:0000256" key="4">
    <source>
        <dbReference type="ARBA" id="ARBA00023125"/>
    </source>
</evidence>
<evidence type="ECO:0000259" key="5">
    <source>
        <dbReference type="Pfam" id="PF16330"/>
    </source>
</evidence>
<keyword evidence="2" id="KW-0159">Chromosome partition</keyword>
<organism evidence="6 7">
    <name type="scientific">Enterobacter hormaechei</name>
    <dbReference type="NCBI Taxonomy" id="158836"/>
    <lineage>
        <taxon>Bacteria</taxon>
        <taxon>Pseudomonadati</taxon>
        <taxon>Pseudomonadota</taxon>
        <taxon>Gammaproteobacteria</taxon>
        <taxon>Enterobacterales</taxon>
        <taxon>Enterobacteriaceae</taxon>
        <taxon>Enterobacter</taxon>
        <taxon>Enterobacter cloacae complex</taxon>
    </lineage>
</organism>
<dbReference type="Proteomes" id="UP000476281">
    <property type="component" value="Unassembled WGS sequence"/>
</dbReference>
<proteinExistence type="predicted"/>
<dbReference type="EMBL" id="WBSZ01002573">
    <property type="protein sequence ID" value="KAB2430982.1"/>
    <property type="molecule type" value="Genomic_DNA"/>
</dbReference>
<keyword evidence="3" id="KW-0226">DNA condensation</keyword>
<dbReference type="Pfam" id="PF16330">
    <property type="entry name" value="MukB_hinge"/>
    <property type="match status" value="1"/>
</dbReference>
<protein>
    <recommendedName>
        <fullName evidence="5">MukB hinge domain-containing protein</fullName>
    </recommendedName>
</protein>
<keyword evidence="1" id="KW-0963">Cytoplasm</keyword>
<gene>
    <name evidence="6" type="ORF">F9C29_34225</name>
</gene>
<sequence>PSFSALYGPSRNAIVVPDLSLISDQLAGLEDCPEDLYLIEGDPQSFDDSVFSVDELEKAVVVKIADRQWRYSRFPELPLFGRAARENRIESLHAERETLSERFATLSFDVQKTQRLHQAFSRFIGSHLGVA</sequence>
<dbReference type="GO" id="GO:0007059">
    <property type="term" value="P:chromosome segregation"/>
    <property type="evidence" value="ECO:0007669"/>
    <property type="project" value="UniProtKB-KW"/>
</dbReference>
<keyword evidence="4" id="KW-0238">DNA-binding</keyword>
<dbReference type="GO" id="GO:0030261">
    <property type="term" value="P:chromosome condensation"/>
    <property type="evidence" value="ECO:0007669"/>
    <property type="project" value="UniProtKB-KW"/>
</dbReference>
<dbReference type="InterPro" id="IPR032520">
    <property type="entry name" value="MukB_hinge"/>
</dbReference>
<feature type="non-terminal residue" evidence="6">
    <location>
        <position position="131"/>
    </location>
</feature>
<evidence type="ECO:0000313" key="6">
    <source>
        <dbReference type="EMBL" id="KAB2430982.1"/>
    </source>
</evidence>
<dbReference type="GO" id="GO:0003677">
    <property type="term" value="F:DNA binding"/>
    <property type="evidence" value="ECO:0007669"/>
    <property type="project" value="UniProtKB-KW"/>
</dbReference>
<feature type="non-terminal residue" evidence="6">
    <location>
        <position position="1"/>
    </location>
</feature>